<accession>A0A392QLV3</accession>
<proteinExistence type="predicted"/>
<protein>
    <submittedName>
        <fullName evidence="1">Uncharacterized protein</fullName>
    </submittedName>
</protein>
<dbReference type="AlphaFoldDB" id="A0A392QLV3"/>
<reference evidence="1 2" key="1">
    <citation type="journal article" date="2018" name="Front. Plant Sci.">
        <title>Red Clover (Trifolium pratense) and Zigzag Clover (T. medium) - A Picture of Genomic Similarities and Differences.</title>
        <authorList>
            <person name="Dluhosova J."/>
            <person name="Istvanek J."/>
            <person name="Nedelnik J."/>
            <person name="Repkova J."/>
        </authorList>
    </citation>
    <scope>NUCLEOTIDE SEQUENCE [LARGE SCALE GENOMIC DNA]</scope>
    <source>
        <strain evidence="2">cv. 10/8</strain>
        <tissue evidence="1">Leaf</tissue>
    </source>
</reference>
<dbReference type="EMBL" id="LXQA010143883">
    <property type="protein sequence ID" value="MCI24844.1"/>
    <property type="molecule type" value="Genomic_DNA"/>
</dbReference>
<sequence length="127" mass="14809">MLKKIRIVEQRTKPSKPNTELLMEQIHKDFQNLSALKDNLYAFPSDVSADGELLKSKFAQSVDEFVKYIQKKMIEERGVDGLKLMKEMVECCNRKRLTLTPHYDPVFVEMVMNKVLSDLNLFEVELV</sequence>
<comment type="caution">
    <text evidence="1">The sequence shown here is derived from an EMBL/GenBank/DDBJ whole genome shotgun (WGS) entry which is preliminary data.</text>
</comment>
<evidence type="ECO:0000313" key="2">
    <source>
        <dbReference type="Proteomes" id="UP000265520"/>
    </source>
</evidence>
<feature type="non-terminal residue" evidence="1">
    <location>
        <position position="127"/>
    </location>
</feature>
<organism evidence="1 2">
    <name type="scientific">Trifolium medium</name>
    <dbReference type="NCBI Taxonomy" id="97028"/>
    <lineage>
        <taxon>Eukaryota</taxon>
        <taxon>Viridiplantae</taxon>
        <taxon>Streptophyta</taxon>
        <taxon>Embryophyta</taxon>
        <taxon>Tracheophyta</taxon>
        <taxon>Spermatophyta</taxon>
        <taxon>Magnoliopsida</taxon>
        <taxon>eudicotyledons</taxon>
        <taxon>Gunneridae</taxon>
        <taxon>Pentapetalae</taxon>
        <taxon>rosids</taxon>
        <taxon>fabids</taxon>
        <taxon>Fabales</taxon>
        <taxon>Fabaceae</taxon>
        <taxon>Papilionoideae</taxon>
        <taxon>50 kb inversion clade</taxon>
        <taxon>NPAAA clade</taxon>
        <taxon>Hologalegina</taxon>
        <taxon>IRL clade</taxon>
        <taxon>Trifolieae</taxon>
        <taxon>Trifolium</taxon>
    </lineage>
</organism>
<keyword evidence="2" id="KW-1185">Reference proteome</keyword>
<evidence type="ECO:0000313" key="1">
    <source>
        <dbReference type="EMBL" id="MCI24844.1"/>
    </source>
</evidence>
<dbReference type="Proteomes" id="UP000265520">
    <property type="component" value="Unassembled WGS sequence"/>
</dbReference>
<name>A0A392QLV3_9FABA</name>